<dbReference type="InterPro" id="IPR004401">
    <property type="entry name" value="YbaB/EbfC"/>
</dbReference>
<proteinExistence type="predicted"/>
<dbReference type="Proteomes" id="UP001064782">
    <property type="component" value="Unassembled WGS sequence"/>
</dbReference>
<evidence type="ECO:0000313" key="2">
    <source>
        <dbReference type="EMBL" id="GLD33691.1"/>
    </source>
</evidence>
<dbReference type="InterPro" id="IPR036894">
    <property type="entry name" value="YbaB-like_sf"/>
</dbReference>
<comment type="caution">
    <text evidence="2">The sequence shown here is derived from an EMBL/GenBank/DDBJ whole genome shotgun (WGS) entry which is preliminary data.</text>
</comment>
<dbReference type="GO" id="GO:0003677">
    <property type="term" value="F:DNA binding"/>
    <property type="evidence" value="ECO:0007669"/>
    <property type="project" value="InterPro"/>
</dbReference>
<gene>
    <name evidence="2" type="ORF">Mkiyose1413_55740</name>
    <name evidence="1" type="ORF">SRL2020028_58670</name>
</gene>
<protein>
    <recommendedName>
        <fullName evidence="4">YbaB/EbfC family DNA-binding protein</fullName>
    </recommendedName>
</protein>
<dbReference type="RefSeq" id="WP_236976716.1">
    <property type="nucleotide sequence ID" value="NZ_BRXE01000157.1"/>
</dbReference>
<keyword evidence="3" id="KW-1185">Reference proteome</keyword>
<dbReference type="AlphaFoldDB" id="A0A9P3V0H8"/>
<evidence type="ECO:0008006" key="4">
    <source>
        <dbReference type="Google" id="ProtNLM"/>
    </source>
</evidence>
<dbReference type="Gene3D" id="3.30.1310.10">
    <property type="entry name" value="Nucleoid-associated protein YbaB-like domain"/>
    <property type="match status" value="1"/>
</dbReference>
<name>A0A9P3V0H8_9MYCO</name>
<evidence type="ECO:0000313" key="3">
    <source>
        <dbReference type="Proteomes" id="UP001064782"/>
    </source>
</evidence>
<dbReference type="Pfam" id="PF02575">
    <property type="entry name" value="YbaB_DNA_bd"/>
    <property type="match status" value="1"/>
</dbReference>
<dbReference type="SUPFAM" id="SSF82607">
    <property type="entry name" value="YbaB-like"/>
    <property type="match status" value="1"/>
</dbReference>
<organism evidence="2 3">
    <name type="scientific">Mycobacterium kiyosense</name>
    <dbReference type="NCBI Taxonomy" id="2871094"/>
    <lineage>
        <taxon>Bacteria</taxon>
        <taxon>Bacillati</taxon>
        <taxon>Actinomycetota</taxon>
        <taxon>Actinomycetes</taxon>
        <taxon>Mycobacteriales</taxon>
        <taxon>Mycobacteriaceae</taxon>
        <taxon>Mycobacterium</taxon>
    </lineage>
</organism>
<dbReference type="EMBL" id="BRZI01000098">
    <property type="protein sequence ID" value="GLD33691.1"/>
    <property type="molecule type" value="Genomic_DNA"/>
</dbReference>
<dbReference type="EMBL" id="BRXE01000157">
    <property type="protein sequence ID" value="GLB86611.1"/>
    <property type="molecule type" value="Genomic_DNA"/>
</dbReference>
<reference evidence="2" key="1">
    <citation type="submission" date="2022-08" db="EMBL/GenBank/DDBJ databases">
        <title>Mycobacterium kiyosense sp. nov., scotochromogenic slow-glowing species isolated from respiratory specimens.</title>
        <authorList>
            <person name="Fukano H."/>
            <person name="Kazumi Y."/>
            <person name="Sakagami N."/>
            <person name="Ato M."/>
            <person name="Mitarai S."/>
            <person name="Hoshino Y."/>
        </authorList>
    </citation>
    <scope>NUCLEOTIDE SEQUENCE</scope>
    <source>
        <strain evidence="2">1413</strain>
        <strain evidence="1">SRL2020-028</strain>
    </source>
</reference>
<evidence type="ECO:0000313" key="1">
    <source>
        <dbReference type="EMBL" id="GLB86611.1"/>
    </source>
</evidence>
<dbReference type="GeneID" id="83632938"/>
<dbReference type="Proteomes" id="UP001165663">
    <property type="component" value="Unassembled WGS sequence"/>
</dbReference>
<sequence length="116" mass="12700">MTSLAQSVIARAKKQRDLLQSMTEQTKTISARVTSRNRAVSAEVDGLGQLTGLWLGPPASRLEPDVLADLIVETAQAAAKVAAERYSFLLKEFMTRMDELQKSPLARSDGTIVEPR</sequence>
<accession>A0A9P3V0H8</accession>